<dbReference type="GO" id="GO:0005829">
    <property type="term" value="C:cytosol"/>
    <property type="evidence" value="ECO:0007669"/>
    <property type="project" value="TreeGrafter"/>
</dbReference>
<organism evidence="4 5">
    <name type="scientific">Nostoc punctiforme (strain ATCC 29133 / PCC 73102)</name>
    <dbReference type="NCBI Taxonomy" id="63737"/>
    <lineage>
        <taxon>Bacteria</taxon>
        <taxon>Bacillati</taxon>
        <taxon>Cyanobacteriota</taxon>
        <taxon>Cyanophyceae</taxon>
        <taxon>Nostocales</taxon>
        <taxon>Nostocaceae</taxon>
        <taxon>Nostoc</taxon>
    </lineage>
</organism>
<proteinExistence type="predicted"/>
<geneLocation type="plasmid" evidence="4 5">
    <name>pNPUN03</name>
</geneLocation>
<dbReference type="GO" id="GO:0005525">
    <property type="term" value="F:GTP binding"/>
    <property type="evidence" value="ECO:0007669"/>
    <property type="project" value="UniProtKB-KW"/>
</dbReference>
<accession>B2JBT9</accession>
<keyword evidence="4" id="KW-0614">Plasmid</keyword>
<dbReference type="GO" id="GO:0030488">
    <property type="term" value="P:tRNA methylation"/>
    <property type="evidence" value="ECO:0007669"/>
    <property type="project" value="TreeGrafter"/>
</dbReference>
<dbReference type="GO" id="GO:0002098">
    <property type="term" value="P:tRNA wobble uridine modification"/>
    <property type="evidence" value="ECO:0007669"/>
    <property type="project" value="TreeGrafter"/>
</dbReference>
<name>B2JBT9_NOSP7</name>
<keyword evidence="1" id="KW-0547">Nucleotide-binding</keyword>
<dbReference type="Gene3D" id="3.40.50.300">
    <property type="entry name" value="P-loop containing nucleotide triphosphate hydrolases"/>
    <property type="match status" value="1"/>
</dbReference>
<dbReference type="SUPFAM" id="SSF52540">
    <property type="entry name" value="P-loop containing nucleoside triphosphate hydrolases"/>
    <property type="match status" value="1"/>
</dbReference>
<evidence type="ECO:0000313" key="4">
    <source>
        <dbReference type="EMBL" id="ACC85393.1"/>
    </source>
</evidence>
<dbReference type="RefSeq" id="WP_012412890.1">
    <property type="nucleotide sequence ID" value="NC_010630.1"/>
</dbReference>
<dbReference type="EMBL" id="CP001040">
    <property type="protein sequence ID" value="ACC85393.1"/>
    <property type="molecule type" value="Genomic_DNA"/>
</dbReference>
<evidence type="ECO:0000259" key="3">
    <source>
        <dbReference type="Pfam" id="PF01926"/>
    </source>
</evidence>
<dbReference type="KEGG" id="npu:Npun_CF055"/>
<evidence type="ECO:0000256" key="2">
    <source>
        <dbReference type="ARBA" id="ARBA00023134"/>
    </source>
</evidence>
<dbReference type="OrthoDB" id="4350356at2"/>
<dbReference type="PhylomeDB" id="B2JBT9"/>
<evidence type="ECO:0000313" key="5">
    <source>
        <dbReference type="Proteomes" id="UP000001191"/>
    </source>
</evidence>
<dbReference type="PANTHER" id="PTHR42714:SF2">
    <property type="entry name" value="TRNA MODIFICATION GTPASE GTPBP3, MITOCHONDRIAL"/>
    <property type="match status" value="1"/>
</dbReference>
<dbReference type="EnsemblBacteria" id="ACC85393">
    <property type="protein sequence ID" value="ACC85393"/>
    <property type="gene ID" value="Npun_CF055"/>
</dbReference>
<dbReference type="InterPro" id="IPR027417">
    <property type="entry name" value="P-loop_NTPase"/>
</dbReference>
<reference evidence="5" key="1">
    <citation type="submission" date="2008-04" db="EMBL/GenBank/DDBJ databases">
        <title>Complete sequence of plasmid 3 of Nostoc punctiforme ATCC 29133.</title>
        <authorList>
            <consortium name="US DOE Joint Genome Institute"/>
            <person name="Copeland A."/>
            <person name="Lucas S."/>
            <person name="Lapidus A."/>
            <person name="Glavina del Rio T."/>
            <person name="Dalin E."/>
            <person name="Tice H."/>
            <person name="Pitluck S."/>
            <person name="Chain P."/>
            <person name="Malfatti S."/>
            <person name="Shin M."/>
            <person name="Vergez L."/>
            <person name="Schmutz J."/>
            <person name="Larimer F."/>
            <person name="Land M."/>
            <person name="Hauser L."/>
            <person name="Kyrpides N."/>
            <person name="Kim E."/>
            <person name="Meeks J.C."/>
            <person name="Elhai J."/>
            <person name="Campbell E.L."/>
            <person name="Thiel T."/>
            <person name="Longmire J."/>
            <person name="Potts M."/>
            <person name="Atlas R."/>
        </authorList>
    </citation>
    <scope>NUCLEOTIDE SEQUENCE [LARGE SCALE GENOMIC DNA]</scope>
    <source>
        <strain evidence="5">ATCC 29133 / PCC 73102</strain>
        <plasmid evidence="5">Plasmid pNPUN03</plasmid>
    </source>
</reference>
<dbReference type="PANTHER" id="PTHR42714">
    <property type="entry name" value="TRNA MODIFICATION GTPASE GTPBP3"/>
    <property type="match status" value="1"/>
</dbReference>
<dbReference type="InterPro" id="IPR005225">
    <property type="entry name" value="Small_GTP-bd"/>
</dbReference>
<dbReference type="NCBIfam" id="TIGR00231">
    <property type="entry name" value="small_GTP"/>
    <property type="match status" value="1"/>
</dbReference>
<dbReference type="Proteomes" id="UP000001191">
    <property type="component" value="Plasmid pNPUN03"/>
</dbReference>
<keyword evidence="2" id="KW-0342">GTP-binding</keyword>
<dbReference type="HOGENOM" id="CLU_1011332_0_0_3"/>
<dbReference type="Pfam" id="PF01926">
    <property type="entry name" value="MMR_HSR1"/>
    <property type="match status" value="1"/>
</dbReference>
<dbReference type="CDD" id="cd00882">
    <property type="entry name" value="Ras_like_GTPase"/>
    <property type="match status" value="1"/>
</dbReference>
<feature type="domain" description="G" evidence="3">
    <location>
        <begin position="25"/>
        <end position="144"/>
    </location>
</feature>
<dbReference type="AlphaFoldDB" id="B2JBT9"/>
<keyword evidence="5" id="KW-1185">Reference proteome</keyword>
<sequence>MVKEIEQLEKALPIIQRELKKRPPTIGLIGLSGVGKSSTINRLFKTNLATSDTVACTKEFEHKDIELKLTNSTIQNYPVQLRVIDAPGLGEDINLDPQYLQMYKENLGRCDVIVWVLAARNRAVALDQQYLQELEEFHNKIVFALHQIDLVEPLNWNIEYNIPSPKQKKNIEVILQDKKEKLSAVIKKDVKMIEYSSRTGFGLEQLFAAIINSCPEERTWIFNGLKGFSYKEYTPKIVLDELEKRNNGKVSVGKSWLENWLEILENLLEMLNPFK</sequence>
<gene>
    <name evidence="4" type="ordered locus">Npun_CF055</name>
</gene>
<evidence type="ECO:0000256" key="1">
    <source>
        <dbReference type="ARBA" id="ARBA00022741"/>
    </source>
</evidence>
<protein>
    <submittedName>
        <fullName evidence="4">Small GTP-binding protein</fullName>
    </submittedName>
</protein>
<dbReference type="InterPro" id="IPR006073">
    <property type="entry name" value="GTP-bd"/>
</dbReference>